<name>H2C2T0_9CREN</name>
<keyword evidence="5" id="KW-1003">Cell membrane</keyword>
<dbReference type="HOGENOM" id="CLU_031942_3_2_2"/>
<dbReference type="HAMAP" id="MF_00902">
    <property type="entry name" value="TatC"/>
    <property type="match status" value="1"/>
</dbReference>
<gene>
    <name evidence="5" type="primary">tatC</name>
    <name evidence="6" type="ORF">MetMK1DRAFT_00010540</name>
</gene>
<feature type="transmembrane region" description="Helical" evidence="5">
    <location>
        <begin position="136"/>
        <end position="161"/>
    </location>
</feature>
<comment type="subunit">
    <text evidence="5">Forms a complex with TatA.</text>
</comment>
<dbReference type="OrthoDB" id="15305at2157"/>
<dbReference type="GO" id="GO:0033281">
    <property type="term" value="C:TAT protein transport complex"/>
    <property type="evidence" value="ECO:0007669"/>
    <property type="project" value="UniProtKB-UniRule"/>
</dbReference>
<feature type="transmembrane region" description="Helical" evidence="5">
    <location>
        <begin position="223"/>
        <end position="240"/>
    </location>
</feature>
<dbReference type="PRINTS" id="PR01840">
    <property type="entry name" value="TATCFAMILY"/>
</dbReference>
<evidence type="ECO:0000256" key="3">
    <source>
        <dbReference type="ARBA" id="ARBA00022989"/>
    </source>
</evidence>
<proteinExistence type="inferred from homology"/>
<sequence length="275" mass="31377">MTERTREVPQQEERPLLEHLNELVYRARRALFSLLVTFLLFFFFGIKEVYFEGFRFPILYPNLFNSIASNVIVLFIHSELPPKMELINLNPFDTLFSAAYVAFFLSLLVAMPIIIWEAWAFVAPGLYEHERRMAKYIILPAFLLFTAGSAFAYFIIIPVMMKFVLIYTETLGVAPTLSLRAFINTVMSLMLTNGLAFEYPLVMSMLTMAGVVKASSWRRNWRYGVLGAFIIAWLISPGTTGGVIETTIGVTLSTLYFVGILASHLVEKRKRALRV</sequence>
<feature type="transmembrane region" description="Helical" evidence="5">
    <location>
        <begin position="181"/>
        <end position="202"/>
    </location>
</feature>
<keyword evidence="4 5" id="KW-0472">Membrane</keyword>
<evidence type="ECO:0000256" key="5">
    <source>
        <dbReference type="HAMAP-Rule" id="MF_00902"/>
    </source>
</evidence>
<dbReference type="RefSeq" id="WP_009071304.1">
    <property type="nucleotide sequence ID" value="NZ_JH597761.1"/>
</dbReference>
<accession>H2C2T0</accession>
<dbReference type="GO" id="GO:0043953">
    <property type="term" value="P:protein transport by the Tat complex"/>
    <property type="evidence" value="ECO:0007669"/>
    <property type="project" value="UniProtKB-UniRule"/>
</dbReference>
<comment type="similarity">
    <text evidence="5">Belongs to the TatC family.</text>
</comment>
<feature type="transmembrane region" description="Helical" evidence="5">
    <location>
        <begin position="30"/>
        <end position="46"/>
    </location>
</feature>
<dbReference type="EMBL" id="JH597761">
    <property type="protein sequence ID" value="EHP70551.1"/>
    <property type="molecule type" value="Genomic_DNA"/>
</dbReference>
<feature type="transmembrane region" description="Helical" evidence="5">
    <location>
        <begin position="246"/>
        <end position="266"/>
    </location>
</feature>
<keyword evidence="7" id="KW-1185">Reference proteome</keyword>
<protein>
    <recommendedName>
        <fullName evidence="5">Sec-independent protein translocase protein TatC</fullName>
    </recommendedName>
</protein>
<dbReference type="NCBIfam" id="TIGR00945">
    <property type="entry name" value="tatC"/>
    <property type="match status" value="1"/>
</dbReference>
<feature type="transmembrane region" description="Helical" evidence="5">
    <location>
        <begin position="98"/>
        <end position="124"/>
    </location>
</feature>
<dbReference type="PANTHER" id="PTHR30371:SF0">
    <property type="entry name" value="SEC-INDEPENDENT PROTEIN TRANSLOCASE PROTEIN TATC, CHLOROPLASTIC-RELATED"/>
    <property type="match status" value="1"/>
</dbReference>
<keyword evidence="3 5" id="KW-1133">Transmembrane helix</keyword>
<dbReference type="GO" id="GO:0065002">
    <property type="term" value="P:intracellular protein transmembrane transport"/>
    <property type="evidence" value="ECO:0007669"/>
    <property type="project" value="TreeGrafter"/>
</dbReference>
<dbReference type="eggNOG" id="arCOG01919">
    <property type="taxonomic scope" value="Archaea"/>
</dbReference>
<reference evidence="6 7" key="1">
    <citation type="submission" date="2012-01" db="EMBL/GenBank/DDBJ databases">
        <title>Improved High-Quality Draft sequence of Metallosphaera yellowstonensis MK1.</title>
        <authorList>
            <consortium name="US DOE Joint Genome Institute"/>
            <person name="Lucas S."/>
            <person name="Han J."/>
            <person name="Cheng J.-F."/>
            <person name="Goodwin L."/>
            <person name="Pitluck S."/>
            <person name="Peters L."/>
            <person name="Teshima H."/>
            <person name="Detter J.C."/>
            <person name="Han C."/>
            <person name="Tapia R."/>
            <person name="Land M."/>
            <person name="Hauser L."/>
            <person name="Kyrpides N."/>
            <person name="Kozubal M."/>
            <person name="Macur R.E."/>
            <person name="Jay Z."/>
            <person name="Inskeep W."/>
            <person name="Woyke T."/>
        </authorList>
    </citation>
    <scope>NUCLEOTIDE SEQUENCE [LARGE SCALE GENOMIC DNA]</scope>
    <source>
        <strain evidence="6 7">MK1</strain>
    </source>
</reference>
<dbReference type="STRING" id="671065.MetMK1DRAFT_00010540"/>
<dbReference type="PANTHER" id="PTHR30371">
    <property type="entry name" value="SEC-INDEPENDENT PROTEIN TRANSLOCASE PROTEIN TATC"/>
    <property type="match status" value="1"/>
</dbReference>
<dbReference type="Proteomes" id="UP000003980">
    <property type="component" value="Unassembled WGS sequence"/>
</dbReference>
<comment type="subcellular location">
    <subcellularLocation>
        <location evidence="5">Cell membrane</location>
        <topology evidence="5">Multi-pass membrane protein</topology>
    </subcellularLocation>
    <subcellularLocation>
        <location evidence="1">Membrane</location>
        <topology evidence="1">Multi-pass membrane protein</topology>
    </subcellularLocation>
</comment>
<dbReference type="Pfam" id="PF00902">
    <property type="entry name" value="TatC"/>
    <property type="match status" value="1"/>
</dbReference>
<dbReference type="GO" id="GO:0009977">
    <property type="term" value="F:proton motive force dependent protein transmembrane transporter activity"/>
    <property type="evidence" value="ECO:0007669"/>
    <property type="project" value="TreeGrafter"/>
</dbReference>
<keyword evidence="5" id="KW-0653">Protein transport</keyword>
<keyword evidence="5" id="KW-0813">Transport</keyword>
<evidence type="ECO:0000313" key="6">
    <source>
        <dbReference type="EMBL" id="EHP70551.1"/>
    </source>
</evidence>
<dbReference type="AlphaFoldDB" id="H2C2T0"/>
<keyword evidence="5" id="KW-0811">Translocation</keyword>
<organism evidence="6 7">
    <name type="scientific">Metallosphaera yellowstonensis MK1</name>
    <dbReference type="NCBI Taxonomy" id="671065"/>
    <lineage>
        <taxon>Archaea</taxon>
        <taxon>Thermoproteota</taxon>
        <taxon>Thermoprotei</taxon>
        <taxon>Sulfolobales</taxon>
        <taxon>Sulfolobaceae</taxon>
        <taxon>Metallosphaera</taxon>
    </lineage>
</organism>
<dbReference type="InterPro" id="IPR002033">
    <property type="entry name" value="TatC"/>
</dbReference>
<comment type="function">
    <text evidence="5">Part of the twin-arginine translocation (Tat) system that transports large folded proteins containing a characteristic twin-arginine motif in their signal peptide across membranes.</text>
</comment>
<evidence type="ECO:0000256" key="1">
    <source>
        <dbReference type="ARBA" id="ARBA00004141"/>
    </source>
</evidence>
<evidence type="ECO:0000256" key="2">
    <source>
        <dbReference type="ARBA" id="ARBA00022692"/>
    </source>
</evidence>
<evidence type="ECO:0000256" key="4">
    <source>
        <dbReference type="ARBA" id="ARBA00023136"/>
    </source>
</evidence>
<keyword evidence="2 5" id="KW-0812">Transmembrane</keyword>
<evidence type="ECO:0000313" key="7">
    <source>
        <dbReference type="Proteomes" id="UP000003980"/>
    </source>
</evidence>